<evidence type="ECO:0000256" key="2">
    <source>
        <dbReference type="ARBA" id="ARBA00022723"/>
    </source>
</evidence>
<feature type="domain" description="Fe2OG dioxygenase" evidence="7">
    <location>
        <begin position="114"/>
        <end position="208"/>
    </location>
</feature>
<dbReference type="GO" id="GO:0005506">
    <property type="term" value="F:iron ion binding"/>
    <property type="evidence" value="ECO:0007669"/>
    <property type="project" value="InterPro"/>
</dbReference>
<dbReference type="Gene3D" id="2.60.120.620">
    <property type="entry name" value="q2cbj1_9rhob like domain"/>
    <property type="match status" value="1"/>
</dbReference>
<comment type="cofactor">
    <cofactor evidence="1">
        <name>L-ascorbate</name>
        <dbReference type="ChEBI" id="CHEBI:38290"/>
    </cofactor>
</comment>
<dbReference type="InterPro" id="IPR006620">
    <property type="entry name" value="Pro_4_hyd_alph"/>
</dbReference>
<evidence type="ECO:0000256" key="5">
    <source>
        <dbReference type="ARBA" id="ARBA00023002"/>
    </source>
</evidence>
<gene>
    <name evidence="8" type="ORF">CKO42_03930</name>
</gene>
<dbReference type="Pfam" id="PF13640">
    <property type="entry name" value="2OG-FeII_Oxy_3"/>
    <property type="match status" value="1"/>
</dbReference>
<evidence type="ECO:0000313" key="8">
    <source>
        <dbReference type="EMBL" id="MBK1617615.1"/>
    </source>
</evidence>
<dbReference type="SMART" id="SM00702">
    <property type="entry name" value="P4Hc"/>
    <property type="match status" value="1"/>
</dbReference>
<evidence type="ECO:0000256" key="6">
    <source>
        <dbReference type="ARBA" id="ARBA00023004"/>
    </source>
</evidence>
<evidence type="ECO:0000313" key="9">
    <source>
        <dbReference type="Proteomes" id="UP001138768"/>
    </source>
</evidence>
<dbReference type="InterPro" id="IPR005123">
    <property type="entry name" value="Oxoglu/Fe-dep_dioxygenase_dom"/>
</dbReference>
<keyword evidence="4" id="KW-0223">Dioxygenase</keyword>
<dbReference type="GO" id="GO:0016705">
    <property type="term" value="F:oxidoreductase activity, acting on paired donors, with incorporation or reduction of molecular oxygen"/>
    <property type="evidence" value="ECO:0007669"/>
    <property type="project" value="InterPro"/>
</dbReference>
<dbReference type="InterPro" id="IPR044862">
    <property type="entry name" value="Pro_4_hyd_alph_FE2OG_OXY"/>
</dbReference>
<dbReference type="GO" id="GO:0051213">
    <property type="term" value="F:dioxygenase activity"/>
    <property type="evidence" value="ECO:0007669"/>
    <property type="project" value="UniProtKB-KW"/>
</dbReference>
<evidence type="ECO:0000256" key="3">
    <source>
        <dbReference type="ARBA" id="ARBA00022896"/>
    </source>
</evidence>
<dbReference type="PANTHER" id="PTHR10869:SF246">
    <property type="entry name" value="TRANSMEMBRANE PROLYL 4-HYDROXYLASE"/>
    <property type="match status" value="1"/>
</dbReference>
<protein>
    <recommendedName>
        <fullName evidence="7">Fe2OG dioxygenase domain-containing protein</fullName>
    </recommendedName>
</protein>
<evidence type="ECO:0000256" key="1">
    <source>
        <dbReference type="ARBA" id="ARBA00001961"/>
    </source>
</evidence>
<comment type="caution">
    <text evidence="8">The sequence shown here is derived from an EMBL/GenBank/DDBJ whole genome shotgun (WGS) entry which is preliminary data.</text>
</comment>
<dbReference type="PANTHER" id="PTHR10869">
    <property type="entry name" value="PROLYL 4-HYDROXYLASE ALPHA SUBUNIT"/>
    <property type="match status" value="1"/>
</dbReference>
<keyword evidence="6" id="KW-0408">Iron</keyword>
<keyword evidence="2" id="KW-0479">Metal-binding</keyword>
<dbReference type="GO" id="GO:0031418">
    <property type="term" value="F:L-ascorbic acid binding"/>
    <property type="evidence" value="ECO:0007669"/>
    <property type="project" value="UniProtKB-KW"/>
</dbReference>
<dbReference type="InterPro" id="IPR045054">
    <property type="entry name" value="P4HA-like"/>
</dbReference>
<dbReference type="Proteomes" id="UP001138768">
    <property type="component" value="Unassembled WGS sequence"/>
</dbReference>
<proteinExistence type="predicted"/>
<keyword evidence="3" id="KW-0847">Vitamin C</keyword>
<name>A0A9X0W6C6_9GAMM</name>
<keyword evidence="9" id="KW-1185">Reference proteome</keyword>
<dbReference type="EMBL" id="NRRY01000004">
    <property type="protein sequence ID" value="MBK1617615.1"/>
    <property type="molecule type" value="Genomic_DNA"/>
</dbReference>
<organism evidence="8 9">
    <name type="scientific">Lamprobacter modestohalophilus</name>
    <dbReference type="NCBI Taxonomy" id="1064514"/>
    <lineage>
        <taxon>Bacteria</taxon>
        <taxon>Pseudomonadati</taxon>
        <taxon>Pseudomonadota</taxon>
        <taxon>Gammaproteobacteria</taxon>
        <taxon>Chromatiales</taxon>
        <taxon>Chromatiaceae</taxon>
        <taxon>Lamprobacter</taxon>
    </lineage>
</organism>
<keyword evidence="5" id="KW-0560">Oxidoreductase</keyword>
<evidence type="ECO:0000256" key="4">
    <source>
        <dbReference type="ARBA" id="ARBA00022964"/>
    </source>
</evidence>
<sequence>MYHTWLAQRNVIRRLSMEFIARHSELIPTETCDALVALFRDADKRKVTAPGRTGVHVDKKRKDSTDLHSAKVPEKLREKYSTTIEDYFKRLAEAHRAYTERFTELQYPKTFEHGVYSFNIQRYYPEGQAYHAWHYENAHPDVAHRVLAWMTYLNSVEQGGETEFLHQALKVKPEQGLTLIWPAGFTHTHRGLPHKDGLKYIITGWFEYAPRGRRA</sequence>
<accession>A0A9X0W6C6</accession>
<evidence type="ECO:0000259" key="7">
    <source>
        <dbReference type="PROSITE" id="PS51471"/>
    </source>
</evidence>
<dbReference type="PROSITE" id="PS51471">
    <property type="entry name" value="FE2OG_OXY"/>
    <property type="match status" value="1"/>
</dbReference>
<dbReference type="AlphaFoldDB" id="A0A9X0W6C6"/>
<reference evidence="8 9" key="1">
    <citation type="journal article" date="2020" name="Microorganisms">
        <title>Osmotic Adaptation and Compatible Solute Biosynthesis of Phototrophic Bacteria as Revealed from Genome Analyses.</title>
        <authorList>
            <person name="Imhoff J.F."/>
            <person name="Rahn T."/>
            <person name="Kunzel S."/>
            <person name="Keller A."/>
            <person name="Neulinger S.C."/>
        </authorList>
    </citation>
    <scope>NUCLEOTIDE SEQUENCE [LARGE SCALE GENOMIC DNA]</scope>
    <source>
        <strain evidence="8 9">DSM 25653</strain>
    </source>
</reference>